<dbReference type="AlphaFoldDB" id="E9IQF1"/>
<name>E9IQF1_SOLIN</name>
<gene>
    <name evidence="2" type="ORF">SINV_06278</name>
</gene>
<accession>E9IQF1</accession>
<dbReference type="EMBL" id="GL764750">
    <property type="protein sequence ID" value="EFZ17204.1"/>
    <property type="molecule type" value="Genomic_DNA"/>
</dbReference>
<dbReference type="HOGENOM" id="CLU_1145050_0_0_1"/>
<feature type="non-terminal residue" evidence="2">
    <location>
        <position position="1"/>
    </location>
</feature>
<feature type="non-terminal residue" evidence="2">
    <location>
        <position position="243"/>
    </location>
</feature>
<sequence length="243" mass="27554">FQHVVRSWGKRLNTLPRNRTKERERRAGHLSLDPGQPLAHGLKRLRSFGVTYRMTTRSGSDKEQIEEIYQTAIENQDKPKRTRNITAYTSTSSGPSTITPRSFDHFTLYDLEASLRDIDKTLVPGSDGSSDSGGCGDDTIKPLQIEPIQKPKKKKIMAHLNPGLKPEIKQRIARDLSVQETVSDALRIKRELRLITDLRQSKGNIMRQAPISVQSRETCQICYKEEHSASKCRKNAQTVQQSC</sequence>
<feature type="region of interest" description="Disordered" evidence="1">
    <location>
        <begin position="122"/>
        <end position="141"/>
    </location>
</feature>
<protein>
    <submittedName>
        <fullName evidence="2">Uncharacterized protein</fullName>
    </submittedName>
</protein>
<organism>
    <name type="scientific">Solenopsis invicta</name>
    <name type="common">Red imported fire ant</name>
    <name type="synonym">Solenopsis wagneri</name>
    <dbReference type="NCBI Taxonomy" id="13686"/>
    <lineage>
        <taxon>Eukaryota</taxon>
        <taxon>Metazoa</taxon>
        <taxon>Ecdysozoa</taxon>
        <taxon>Arthropoda</taxon>
        <taxon>Hexapoda</taxon>
        <taxon>Insecta</taxon>
        <taxon>Pterygota</taxon>
        <taxon>Neoptera</taxon>
        <taxon>Endopterygota</taxon>
        <taxon>Hymenoptera</taxon>
        <taxon>Apocrita</taxon>
        <taxon>Aculeata</taxon>
        <taxon>Formicoidea</taxon>
        <taxon>Formicidae</taxon>
        <taxon>Myrmicinae</taxon>
        <taxon>Solenopsis</taxon>
    </lineage>
</organism>
<evidence type="ECO:0000313" key="2">
    <source>
        <dbReference type="EMBL" id="EFZ17204.1"/>
    </source>
</evidence>
<reference evidence="2" key="1">
    <citation type="journal article" date="2011" name="Proc. Natl. Acad. Sci. U.S.A.">
        <title>The genome of the fire ant Solenopsis invicta.</title>
        <authorList>
            <person name="Wurm Y."/>
            <person name="Wang J."/>
            <person name="Riba-Grognuz O."/>
            <person name="Corona M."/>
            <person name="Nygaard S."/>
            <person name="Hunt B.G."/>
            <person name="Ingram K.K."/>
            <person name="Falquet L."/>
            <person name="Nipitwattanaphon M."/>
            <person name="Gotzek D."/>
            <person name="Dijkstra M.B."/>
            <person name="Oettler J."/>
            <person name="Comtesse F."/>
            <person name="Shih C.J."/>
            <person name="Wu W.J."/>
            <person name="Yang C.C."/>
            <person name="Thomas J."/>
            <person name="Beaudoing E."/>
            <person name="Pradervand S."/>
            <person name="Flegel V."/>
            <person name="Cook E.D."/>
            <person name="Fabbretti R."/>
            <person name="Stockinger H."/>
            <person name="Long L."/>
            <person name="Farmerie W.G."/>
            <person name="Oakey J."/>
            <person name="Boomsma J.J."/>
            <person name="Pamilo P."/>
            <person name="Yi S.V."/>
            <person name="Heinze J."/>
            <person name="Goodisman M.A."/>
            <person name="Farinelli L."/>
            <person name="Harshman K."/>
            <person name="Hulo N."/>
            <person name="Cerutti L."/>
            <person name="Xenarios I."/>
            <person name="Shoemaker D."/>
            <person name="Keller L."/>
        </authorList>
    </citation>
    <scope>NUCLEOTIDE SEQUENCE [LARGE SCALE GENOMIC DNA]</scope>
</reference>
<evidence type="ECO:0000256" key="1">
    <source>
        <dbReference type="SAM" id="MobiDB-lite"/>
    </source>
</evidence>
<proteinExistence type="predicted"/>